<reference evidence="6" key="1">
    <citation type="journal article" date="2016" name="Nat. Commun.">
        <title>The Gonium pectorale genome demonstrates co-option of cell cycle regulation during the evolution of multicellularity.</title>
        <authorList>
            <person name="Hanschen E.R."/>
            <person name="Marriage T.N."/>
            <person name="Ferris P.J."/>
            <person name="Hamaji T."/>
            <person name="Toyoda A."/>
            <person name="Fujiyama A."/>
            <person name="Neme R."/>
            <person name="Noguchi H."/>
            <person name="Minakuchi Y."/>
            <person name="Suzuki M."/>
            <person name="Kawai-Toyooka H."/>
            <person name="Smith D.R."/>
            <person name="Sparks H."/>
            <person name="Anderson J."/>
            <person name="Bakaric R."/>
            <person name="Luria V."/>
            <person name="Karger A."/>
            <person name="Kirschner M.W."/>
            <person name="Durand P.M."/>
            <person name="Michod R.E."/>
            <person name="Nozaki H."/>
            <person name="Olson B.J."/>
        </authorList>
    </citation>
    <scope>NUCLEOTIDE SEQUENCE [LARGE SCALE GENOMIC DNA]</scope>
    <source>
        <strain evidence="6">NIES-2863</strain>
    </source>
</reference>
<organism evidence="5 6">
    <name type="scientific">Gonium pectorale</name>
    <name type="common">Green alga</name>
    <dbReference type="NCBI Taxonomy" id="33097"/>
    <lineage>
        <taxon>Eukaryota</taxon>
        <taxon>Viridiplantae</taxon>
        <taxon>Chlorophyta</taxon>
        <taxon>core chlorophytes</taxon>
        <taxon>Chlorophyceae</taxon>
        <taxon>CS clade</taxon>
        <taxon>Chlamydomonadales</taxon>
        <taxon>Volvocaceae</taxon>
        <taxon>Gonium</taxon>
    </lineage>
</organism>
<gene>
    <name evidence="5" type="ORF">GPECTOR_18g104</name>
</gene>
<dbReference type="SUPFAM" id="SSF51905">
    <property type="entry name" value="FAD/NAD(P)-binding domain"/>
    <property type="match status" value="1"/>
</dbReference>
<evidence type="ECO:0000256" key="2">
    <source>
        <dbReference type="ARBA" id="ARBA00022827"/>
    </source>
</evidence>
<feature type="region of interest" description="Disordered" evidence="4">
    <location>
        <begin position="889"/>
        <end position="922"/>
    </location>
</feature>
<dbReference type="PANTHER" id="PTHR23023">
    <property type="entry name" value="DIMETHYLANILINE MONOOXYGENASE"/>
    <property type="match status" value="1"/>
</dbReference>
<feature type="region of interest" description="Disordered" evidence="4">
    <location>
        <begin position="940"/>
        <end position="965"/>
    </location>
</feature>
<feature type="region of interest" description="Disordered" evidence="4">
    <location>
        <begin position="533"/>
        <end position="554"/>
    </location>
</feature>
<keyword evidence="6" id="KW-1185">Reference proteome</keyword>
<feature type="compositionally biased region" description="Polar residues" evidence="4">
    <location>
        <begin position="673"/>
        <end position="683"/>
    </location>
</feature>
<proteinExistence type="predicted"/>
<dbReference type="GO" id="GO:0016491">
    <property type="term" value="F:oxidoreductase activity"/>
    <property type="evidence" value="ECO:0007669"/>
    <property type="project" value="UniProtKB-KW"/>
</dbReference>
<dbReference type="InterPro" id="IPR036188">
    <property type="entry name" value="FAD/NAD-bd_sf"/>
</dbReference>
<feature type="region of interest" description="Disordered" evidence="4">
    <location>
        <begin position="586"/>
        <end position="609"/>
    </location>
</feature>
<feature type="compositionally biased region" description="Low complexity" evidence="4">
    <location>
        <begin position="421"/>
        <end position="454"/>
    </location>
</feature>
<accession>A0A150GJG7</accession>
<evidence type="ECO:0000256" key="1">
    <source>
        <dbReference type="ARBA" id="ARBA00022630"/>
    </source>
</evidence>
<name>A0A150GJG7_GONPE</name>
<evidence type="ECO:0000256" key="4">
    <source>
        <dbReference type="SAM" id="MobiDB-lite"/>
    </source>
</evidence>
<keyword evidence="1" id="KW-0285">Flavoprotein</keyword>
<dbReference type="EMBL" id="LSYV01000019">
    <property type="protein sequence ID" value="KXZ49946.1"/>
    <property type="molecule type" value="Genomic_DNA"/>
</dbReference>
<feature type="region of interest" description="Disordered" evidence="4">
    <location>
        <begin position="1385"/>
        <end position="1419"/>
    </location>
</feature>
<evidence type="ECO:0008006" key="7">
    <source>
        <dbReference type="Google" id="ProtNLM"/>
    </source>
</evidence>
<protein>
    <recommendedName>
        <fullName evidence="7">FAD/NAD(P)-binding domain-containing protein</fullName>
    </recommendedName>
</protein>
<feature type="region of interest" description="Disordered" evidence="4">
    <location>
        <begin position="421"/>
        <end position="463"/>
    </location>
</feature>
<comment type="caution">
    <text evidence="5">The sequence shown here is derived from an EMBL/GenBank/DDBJ whole genome shotgun (WGS) entry which is preliminary data.</text>
</comment>
<feature type="region of interest" description="Disordered" evidence="4">
    <location>
        <begin position="1058"/>
        <end position="1082"/>
    </location>
</feature>
<sequence>MSLRMVRDVRLYLAAYAVYRNVQDHVRLSCQLCHLAFDPDVGSRGRWRATFQDLAHGKKYQAAADFVIMCTGACLPEALPEVQQGPSTRVFHALRVTPEDVAACGGDVAVVGDGRPALDCASSLVLLRRGKGVRLLSARRALHATLQPHYTAPCPGAMARVLRAPTKRRFWAYAKAKAKVSSGSAASATPSKPAQLVVWAPSLADPRVMPFLEPGLRRALLGGDLGGGEVVLYRGMLHPDVPGLAFVGLEACSSSPLLLLELQAQWLAAHLAARAQLPDPMAMREDINRQRAWRAAALASHLASTHGSWVRAAEAAYMRQLLGDLDGLVSLTKIDQKDDYLPGGCALGLLHYPDPDVVLVEPKPGCAGGSGSGGNGGGLLSRMGSCFIGRSRTPERCPVSSRYERCQQGIAATIQDAMATAAPTPLPRRAPSRQRSQSVGRGGASRPSRSSTSGSLGGASGDGSGILRRVLGGLSVSRPAAGAATPPLHSPFRQGYRIEAQPQQGTEPALLHTDQAGAAVTAVSVAGLAAAATDGRLRRTSRSRSIGGSSCGGGGASFSAVRPRLALAVTSPTLAPYLQDKLRRAMTASQATGPPPSRDASPPIRAGSTRMCDAGTLLRGMSPGRPLSLDAAPPPTPGLSVAFASTTGPPGASPVCAAVGSALTAIGRRSRAPRTSDSSSTACTGGGWDPSYYRPPKARATGASSVPAAADGSRNGCVGHSRGLVNSREGSAAVAGSTMTEREHRVSQQLRRMSHSTGVDLSILVDLVSDDGGGSAAAGRSPEGLLEGETVEAEVVGEGPQPRAEGAVAPGGGLAALHAPGPAAIQAGVSEDLSGRISMPVPYSIVGNSAYVTGAATTAATAAPVPVPPPTFMDSYGPDLVQASAAKPLMLPPASPTGQPSAAGTDEAAAAAGPAIPRRPPLRGSSRLFLLDCSADSGVMVQSPSSRGGSHGPSSNGGTPDVSGAGGGGCAVEALESQLAALRTHLLNPALFPFPSVSAYQHNAPRLPRGASAAAAAAIAELLSQPPPSSSPPQLPFTPLLARTRGSVCDLHAVEGRLSPIRERPREPVGSGGSSKEAGEAGDRALNAADAAAEAAAYARELAARASAAAIAVKTDMETGGGGASRWSSFIVGKLAGPATSSGPRRPPRRSITTSFIGQQPVPTRLRLHVPPQPIAPRTLASATAPALAALTAIDSLTAAAGGAIPATPLSPSQLAPDPPARVLARRPSGGACRLGSLRRKPPSRHASDVRDAGAATARTAIANAVAAADALAAFARGAAGASPRSPAAAPSQGGSPLGSAPATPQSALLGTAATSVGALQASASGRLPEAGSLEHLMASRAEAAYVAARSNAVALGVGGKHKPPRRGVSLASLLGFGGGSNGGGSNGGGSNGGGSNGGGSNGGGSNGGGSTRGKGGGRVVSGGLLDMAAEAARLPYSQRLGSCGARFSSSGAGALIRAASRAEEAGSEVPTQTTSVAGATFTRASFGKQPSRSRLGMAAVQGLPDAGPTAAPVAAAALDSACDAPDEPLSEGYFLQC</sequence>
<dbReference type="Proteomes" id="UP000075714">
    <property type="component" value="Unassembled WGS sequence"/>
</dbReference>
<feature type="compositionally biased region" description="Low complexity" evidence="4">
    <location>
        <begin position="943"/>
        <end position="960"/>
    </location>
</feature>
<evidence type="ECO:0000313" key="6">
    <source>
        <dbReference type="Proteomes" id="UP000075714"/>
    </source>
</evidence>
<evidence type="ECO:0000313" key="5">
    <source>
        <dbReference type="EMBL" id="KXZ49946.1"/>
    </source>
</evidence>
<dbReference type="Gene3D" id="3.50.50.60">
    <property type="entry name" value="FAD/NAD(P)-binding domain"/>
    <property type="match status" value="2"/>
</dbReference>
<dbReference type="OrthoDB" id="552902at2759"/>
<feature type="region of interest" description="Disordered" evidence="4">
    <location>
        <begin position="1282"/>
        <end position="1306"/>
    </location>
</feature>
<feature type="region of interest" description="Disordered" evidence="4">
    <location>
        <begin position="667"/>
        <end position="743"/>
    </location>
</feature>
<feature type="compositionally biased region" description="Basic and acidic residues" evidence="4">
    <location>
        <begin position="1058"/>
        <end position="1067"/>
    </location>
</feature>
<feature type="region of interest" description="Disordered" evidence="4">
    <location>
        <begin position="1207"/>
        <end position="1252"/>
    </location>
</feature>
<feature type="compositionally biased region" description="Low complexity" evidence="4">
    <location>
        <begin position="900"/>
        <end position="922"/>
    </location>
</feature>
<keyword evidence="3" id="KW-0560">Oxidoreductase</keyword>
<feature type="compositionally biased region" description="Low complexity" evidence="4">
    <location>
        <begin position="1282"/>
        <end position="1303"/>
    </location>
</feature>
<evidence type="ECO:0000256" key="3">
    <source>
        <dbReference type="ARBA" id="ARBA00023002"/>
    </source>
</evidence>
<dbReference type="InterPro" id="IPR050346">
    <property type="entry name" value="FMO-like"/>
</dbReference>
<keyword evidence="2" id="KW-0274">FAD</keyword>